<keyword evidence="4 6" id="KW-1133">Transmembrane helix</keyword>
<feature type="transmembrane region" description="Helical" evidence="6">
    <location>
        <begin position="37"/>
        <end position="56"/>
    </location>
</feature>
<dbReference type="Pfam" id="PF02706">
    <property type="entry name" value="Wzz"/>
    <property type="match status" value="1"/>
</dbReference>
<dbReference type="InterPro" id="IPR050445">
    <property type="entry name" value="Bact_polysacc_biosynth/exp"/>
</dbReference>
<feature type="domain" description="Polysaccharide chain length determinant N-terminal" evidence="7">
    <location>
        <begin position="28"/>
        <end position="123"/>
    </location>
</feature>
<dbReference type="PANTHER" id="PTHR32309:SF13">
    <property type="entry name" value="FERRIC ENTEROBACTIN TRANSPORT PROTEIN FEPE"/>
    <property type="match status" value="1"/>
</dbReference>
<accession>A0ABQ1LQH0</accession>
<sequence length="366" mass="40333">MTDNKQSGASQGQRDDINLRELIVKINGLISYLRSKWVLIFIVAALCGALALVYSLTKKTHYTAKLSFVLDEQSSSSGGGLGAAASIAAQFGFNLGGLGSTGGFFQGDNIIEFLKSRSMIDKTLLSEVKFGEEKDLLVNRYIACNGLRKKWANKAHLKDIQFKDTIGIYRQDSLMAEFYKSILKRNLVIGKPDKKSNIIAVEMETLDESFSKAFVETLIKNASDFYIRTRTQKAEENLTVLTRQVDSVRKELDAAIGGVAAATDANPNPNRALQSLRVGSQRRTVDVQANTAILTELVKNQELAKITLRNEKPVIQILDKPILPLEDDKIGKGLAIAAGMVLGAFLTCLVLTIRRIYRRIMEADPS</sequence>
<dbReference type="EMBL" id="BMIK01000005">
    <property type="protein sequence ID" value="GGC28254.1"/>
    <property type="molecule type" value="Genomic_DNA"/>
</dbReference>
<evidence type="ECO:0000259" key="7">
    <source>
        <dbReference type="Pfam" id="PF02706"/>
    </source>
</evidence>
<dbReference type="RefSeq" id="WP_188750214.1">
    <property type="nucleotide sequence ID" value="NZ_BMIK01000005.1"/>
</dbReference>
<keyword evidence="9" id="KW-1185">Reference proteome</keyword>
<evidence type="ECO:0000256" key="3">
    <source>
        <dbReference type="ARBA" id="ARBA00022692"/>
    </source>
</evidence>
<evidence type="ECO:0000256" key="6">
    <source>
        <dbReference type="SAM" id="Phobius"/>
    </source>
</evidence>
<comment type="caution">
    <text evidence="8">The sequence shown here is derived from an EMBL/GenBank/DDBJ whole genome shotgun (WGS) entry which is preliminary data.</text>
</comment>
<protein>
    <recommendedName>
        <fullName evidence="7">Polysaccharide chain length determinant N-terminal domain-containing protein</fullName>
    </recommendedName>
</protein>
<keyword evidence="2" id="KW-1003">Cell membrane</keyword>
<organism evidence="8 9">
    <name type="scientific">Parapedobacter defluvii</name>
    <dbReference type="NCBI Taxonomy" id="2045106"/>
    <lineage>
        <taxon>Bacteria</taxon>
        <taxon>Pseudomonadati</taxon>
        <taxon>Bacteroidota</taxon>
        <taxon>Sphingobacteriia</taxon>
        <taxon>Sphingobacteriales</taxon>
        <taxon>Sphingobacteriaceae</taxon>
        <taxon>Parapedobacter</taxon>
    </lineage>
</organism>
<keyword evidence="3 6" id="KW-0812">Transmembrane</keyword>
<keyword evidence="5 6" id="KW-0472">Membrane</keyword>
<proteinExistence type="predicted"/>
<reference evidence="9" key="1">
    <citation type="journal article" date="2019" name="Int. J. Syst. Evol. Microbiol.">
        <title>The Global Catalogue of Microorganisms (GCM) 10K type strain sequencing project: providing services to taxonomists for standard genome sequencing and annotation.</title>
        <authorList>
            <consortium name="The Broad Institute Genomics Platform"/>
            <consortium name="The Broad Institute Genome Sequencing Center for Infectious Disease"/>
            <person name="Wu L."/>
            <person name="Ma J."/>
        </authorList>
    </citation>
    <scope>NUCLEOTIDE SEQUENCE [LARGE SCALE GENOMIC DNA]</scope>
    <source>
        <strain evidence="9">CGMCC 1.15342</strain>
    </source>
</reference>
<evidence type="ECO:0000256" key="2">
    <source>
        <dbReference type="ARBA" id="ARBA00022475"/>
    </source>
</evidence>
<gene>
    <name evidence="8" type="ORF">GCM10011386_20370</name>
</gene>
<dbReference type="Proteomes" id="UP000597338">
    <property type="component" value="Unassembled WGS sequence"/>
</dbReference>
<evidence type="ECO:0000256" key="4">
    <source>
        <dbReference type="ARBA" id="ARBA00022989"/>
    </source>
</evidence>
<dbReference type="InterPro" id="IPR003856">
    <property type="entry name" value="LPS_length_determ_N"/>
</dbReference>
<feature type="transmembrane region" description="Helical" evidence="6">
    <location>
        <begin position="333"/>
        <end position="353"/>
    </location>
</feature>
<evidence type="ECO:0000313" key="8">
    <source>
        <dbReference type="EMBL" id="GGC28254.1"/>
    </source>
</evidence>
<evidence type="ECO:0000313" key="9">
    <source>
        <dbReference type="Proteomes" id="UP000597338"/>
    </source>
</evidence>
<comment type="subcellular location">
    <subcellularLocation>
        <location evidence="1">Cell membrane</location>
        <topology evidence="1">Multi-pass membrane protein</topology>
    </subcellularLocation>
</comment>
<name>A0ABQ1LQH0_9SPHI</name>
<dbReference type="PANTHER" id="PTHR32309">
    <property type="entry name" value="TYROSINE-PROTEIN KINASE"/>
    <property type="match status" value="1"/>
</dbReference>
<evidence type="ECO:0000256" key="5">
    <source>
        <dbReference type="ARBA" id="ARBA00023136"/>
    </source>
</evidence>
<evidence type="ECO:0000256" key="1">
    <source>
        <dbReference type="ARBA" id="ARBA00004651"/>
    </source>
</evidence>